<dbReference type="Gene3D" id="2.20.25.110">
    <property type="entry name" value="S-adenosyl-L-methionine-dependent methyltransferases"/>
    <property type="match status" value="1"/>
</dbReference>
<dbReference type="GO" id="GO:0008168">
    <property type="term" value="F:methyltransferase activity"/>
    <property type="evidence" value="ECO:0007669"/>
    <property type="project" value="UniProtKB-KW"/>
</dbReference>
<dbReference type="PANTHER" id="PTHR43861:SF1">
    <property type="entry name" value="TRANS-ACONITATE 2-METHYLTRANSFERASE"/>
    <property type="match status" value="1"/>
</dbReference>
<evidence type="ECO:0000256" key="2">
    <source>
        <dbReference type="ARBA" id="ARBA00022679"/>
    </source>
</evidence>
<dbReference type="InterPro" id="IPR041698">
    <property type="entry name" value="Methyltransf_25"/>
</dbReference>
<dbReference type="Gene3D" id="3.40.50.150">
    <property type="entry name" value="Vaccinia Virus protein VP39"/>
    <property type="match status" value="1"/>
</dbReference>
<proteinExistence type="predicted"/>
<dbReference type="Pfam" id="PF13649">
    <property type="entry name" value="Methyltransf_25"/>
    <property type="match status" value="1"/>
</dbReference>
<evidence type="ECO:0000256" key="1">
    <source>
        <dbReference type="ARBA" id="ARBA00022603"/>
    </source>
</evidence>
<gene>
    <name evidence="4" type="ORF">GH741_10215</name>
</gene>
<evidence type="ECO:0000313" key="5">
    <source>
        <dbReference type="Proteomes" id="UP000799092"/>
    </source>
</evidence>
<dbReference type="RefSeq" id="WP_153736693.1">
    <property type="nucleotide sequence ID" value="NZ_WJNG01000007.1"/>
</dbReference>
<keyword evidence="2 4" id="KW-0808">Transferase</keyword>
<keyword evidence="1 4" id="KW-0489">Methyltransferase</keyword>
<dbReference type="OrthoDB" id="9811589at2"/>
<evidence type="ECO:0000259" key="3">
    <source>
        <dbReference type="Pfam" id="PF13649"/>
    </source>
</evidence>
<dbReference type="InterPro" id="IPR029063">
    <property type="entry name" value="SAM-dependent_MTases_sf"/>
</dbReference>
<dbReference type="AlphaFoldDB" id="A0A6A8DBQ3"/>
<feature type="domain" description="Methyltransferase" evidence="3">
    <location>
        <begin position="40"/>
        <end position="135"/>
    </location>
</feature>
<name>A0A6A8DBQ3_9BACI</name>
<accession>A0A6A8DBQ3</accession>
<evidence type="ECO:0000313" key="4">
    <source>
        <dbReference type="EMBL" id="MRH43058.1"/>
    </source>
</evidence>
<protein>
    <submittedName>
        <fullName evidence="4">Methyltransferase domain-containing protein</fullName>
    </submittedName>
</protein>
<dbReference type="SUPFAM" id="SSF53335">
    <property type="entry name" value="S-adenosyl-L-methionine-dependent methyltransferases"/>
    <property type="match status" value="1"/>
</dbReference>
<keyword evidence="5" id="KW-1185">Reference proteome</keyword>
<dbReference type="EMBL" id="WJNG01000007">
    <property type="protein sequence ID" value="MRH43058.1"/>
    <property type="molecule type" value="Genomic_DNA"/>
</dbReference>
<dbReference type="GO" id="GO:0032259">
    <property type="term" value="P:methylation"/>
    <property type="evidence" value="ECO:0007669"/>
    <property type="project" value="UniProtKB-KW"/>
</dbReference>
<reference evidence="4" key="1">
    <citation type="submission" date="2019-11" db="EMBL/GenBank/DDBJ databases">
        <authorList>
            <person name="Li J."/>
        </authorList>
    </citation>
    <scope>NUCLEOTIDE SEQUENCE</scope>
    <source>
        <strain evidence="4">B6B</strain>
    </source>
</reference>
<dbReference type="CDD" id="cd02440">
    <property type="entry name" value="AdoMet_MTases"/>
    <property type="match status" value="1"/>
</dbReference>
<dbReference type="Proteomes" id="UP000799092">
    <property type="component" value="Unassembled WGS sequence"/>
</dbReference>
<dbReference type="PANTHER" id="PTHR43861">
    <property type="entry name" value="TRANS-ACONITATE 2-METHYLTRANSFERASE-RELATED"/>
    <property type="match status" value="1"/>
</dbReference>
<comment type="caution">
    <text evidence="4">The sequence shown here is derived from an EMBL/GenBank/DDBJ whole genome shotgun (WGS) entry which is preliminary data.</text>
</comment>
<organism evidence="4 5">
    <name type="scientific">Aquibacillus halophilus</name>
    <dbReference type="NCBI Taxonomy" id="930132"/>
    <lineage>
        <taxon>Bacteria</taxon>
        <taxon>Bacillati</taxon>
        <taxon>Bacillota</taxon>
        <taxon>Bacilli</taxon>
        <taxon>Bacillales</taxon>
        <taxon>Bacillaceae</taxon>
        <taxon>Aquibacillus</taxon>
    </lineage>
</organism>
<sequence>MSYAKMAQVYDILMEDAPYDQWLEFTKIMFAKYGREIIDIADLGCGTGQITRRLADSGFNVIGVDNSTDMLTYAEQAADREKLSIQWVHQDLRKLDGFNELDAVVSFCDVINYIVDIEEVEVVFKNVNQMLKTNGLFIFDVHSINHVEHDLKGKTFAEIYDDISYVWMCEEGENEGEVFHDLTFFVLDGDHYQRFDERHHQRTYYEDFYKDLLKRQGFFIHGLYADFSSVKNKSTRDSERLFFVCEKM</sequence>